<evidence type="ECO:0000313" key="3">
    <source>
        <dbReference type="EMBL" id="RKP25640.1"/>
    </source>
</evidence>
<gene>
    <name evidence="3" type="ORF">SYNPS1DRAFT_22435</name>
</gene>
<feature type="transmembrane region" description="Helical" evidence="1">
    <location>
        <begin position="267"/>
        <end position="287"/>
    </location>
</feature>
<dbReference type="Proteomes" id="UP000278143">
    <property type="component" value="Unassembled WGS sequence"/>
</dbReference>
<dbReference type="PANTHER" id="PTHR10845">
    <property type="entry name" value="REGULATOR OF G PROTEIN SIGNALING"/>
    <property type="match status" value="1"/>
</dbReference>
<sequence>MLTTRETTCLVVALAYTVFVLLTTLLFYHYRDDIGIRHRSVRLTVLSGIVNVPLTITLLCWTPMNSSMPGWAVLWLLSVLVPIWVLLTFSRFIRLVFFYRISEAKLLASEQSPIPVGFPLGYLAAERNTTAASSVRSATNLIGRDASDARNARADTPPAALDVEQGLTPEQLLQRNWFHRNRRRITSALYMQAVGLCMMLHVAVTVIVSAIYECVGPIALMLPIRERCFALLPLEVLCTVWYGLLFFFLREQTKIRDTHGIHLECKLWLPISSALYIAFLATSWAIPAPVISEQEQAPPPPPLFPPAAYAAAHFMCGHCIFVLWPALRVFSARLQQRMSSCSTAKQDQERSAFDQMLNDPGRFKKFKAFCVTDFSVENALFLERYRHFKQLVEAKDQAGSWSYGSSNASKIIEKGVAFFTGGASPRMSARSTASESITSEMLPPAEMPLSGEALRELKAIYTTFIVADSEFEVNLTSACRQAIATRICHGTACADVLDSAEREIYQLVYLSTYPRYLQYKKRRVSAASTLAAGSRISQHIGL</sequence>
<evidence type="ECO:0000259" key="2">
    <source>
        <dbReference type="PROSITE" id="PS50132"/>
    </source>
</evidence>
<keyword evidence="1" id="KW-0812">Transmembrane</keyword>
<keyword evidence="1" id="KW-1133">Transmembrane helix</keyword>
<dbReference type="InterPro" id="IPR036305">
    <property type="entry name" value="RGS_sf"/>
</dbReference>
<dbReference type="Pfam" id="PF00615">
    <property type="entry name" value="RGS"/>
    <property type="match status" value="1"/>
</dbReference>
<feature type="transmembrane region" description="Helical" evidence="1">
    <location>
        <begin position="189"/>
        <end position="212"/>
    </location>
</feature>
<organism evidence="3 4">
    <name type="scientific">Syncephalis pseudoplumigaleata</name>
    <dbReference type="NCBI Taxonomy" id="1712513"/>
    <lineage>
        <taxon>Eukaryota</taxon>
        <taxon>Fungi</taxon>
        <taxon>Fungi incertae sedis</taxon>
        <taxon>Zoopagomycota</taxon>
        <taxon>Zoopagomycotina</taxon>
        <taxon>Zoopagomycetes</taxon>
        <taxon>Zoopagales</taxon>
        <taxon>Piptocephalidaceae</taxon>
        <taxon>Syncephalis</taxon>
    </lineage>
</organism>
<feature type="transmembrane region" description="Helical" evidence="1">
    <location>
        <begin position="224"/>
        <end position="247"/>
    </location>
</feature>
<keyword evidence="1" id="KW-0472">Membrane</keyword>
<dbReference type="SUPFAM" id="SSF48097">
    <property type="entry name" value="Regulator of G-protein signaling, RGS"/>
    <property type="match status" value="1"/>
</dbReference>
<feature type="domain" description="RGS" evidence="2">
    <location>
        <begin position="352"/>
        <end position="518"/>
    </location>
</feature>
<feature type="transmembrane region" description="Helical" evidence="1">
    <location>
        <begin position="12"/>
        <end position="31"/>
    </location>
</feature>
<name>A0A4P9Z2F2_9FUNG</name>
<dbReference type="InterPro" id="IPR016137">
    <property type="entry name" value="RGS"/>
</dbReference>
<keyword evidence="4" id="KW-1185">Reference proteome</keyword>
<dbReference type="Gene3D" id="1.10.167.10">
    <property type="entry name" value="Regulator of G-protein Signalling 4, domain 2"/>
    <property type="match status" value="1"/>
</dbReference>
<feature type="transmembrane region" description="Helical" evidence="1">
    <location>
        <begin position="43"/>
        <end position="64"/>
    </location>
</feature>
<dbReference type="PROSITE" id="PS50132">
    <property type="entry name" value="RGS"/>
    <property type="match status" value="1"/>
</dbReference>
<proteinExistence type="predicted"/>
<accession>A0A4P9Z2F2</accession>
<dbReference type="EMBL" id="KZ989670">
    <property type="protein sequence ID" value="RKP25640.1"/>
    <property type="molecule type" value="Genomic_DNA"/>
</dbReference>
<feature type="transmembrane region" description="Helical" evidence="1">
    <location>
        <begin position="70"/>
        <end position="90"/>
    </location>
</feature>
<dbReference type="SMART" id="SM00315">
    <property type="entry name" value="RGS"/>
    <property type="match status" value="1"/>
</dbReference>
<dbReference type="PANTHER" id="PTHR10845:SF192">
    <property type="entry name" value="DOUBLE HIT, ISOFORM B"/>
    <property type="match status" value="1"/>
</dbReference>
<evidence type="ECO:0000313" key="4">
    <source>
        <dbReference type="Proteomes" id="UP000278143"/>
    </source>
</evidence>
<dbReference type="OrthoDB" id="196547at2759"/>
<dbReference type="AlphaFoldDB" id="A0A4P9Z2F2"/>
<dbReference type="InterPro" id="IPR044926">
    <property type="entry name" value="RGS_subdomain_2"/>
</dbReference>
<reference evidence="4" key="1">
    <citation type="journal article" date="2018" name="Nat. Microbiol.">
        <title>Leveraging single-cell genomics to expand the fungal tree of life.</title>
        <authorList>
            <person name="Ahrendt S.R."/>
            <person name="Quandt C.A."/>
            <person name="Ciobanu D."/>
            <person name="Clum A."/>
            <person name="Salamov A."/>
            <person name="Andreopoulos B."/>
            <person name="Cheng J.F."/>
            <person name="Woyke T."/>
            <person name="Pelin A."/>
            <person name="Henrissat B."/>
            <person name="Reynolds N.K."/>
            <person name="Benny G.L."/>
            <person name="Smith M.E."/>
            <person name="James T.Y."/>
            <person name="Grigoriev I.V."/>
        </authorList>
    </citation>
    <scope>NUCLEOTIDE SEQUENCE [LARGE SCALE GENOMIC DNA]</scope>
    <source>
        <strain evidence="4">Benny S71-1</strain>
    </source>
</reference>
<feature type="transmembrane region" description="Helical" evidence="1">
    <location>
        <begin position="307"/>
        <end position="330"/>
    </location>
</feature>
<protein>
    <recommendedName>
        <fullName evidence="2">RGS domain-containing protein</fullName>
    </recommendedName>
</protein>
<evidence type="ECO:0000256" key="1">
    <source>
        <dbReference type="SAM" id="Phobius"/>
    </source>
</evidence>